<evidence type="ECO:0000313" key="3">
    <source>
        <dbReference type="Proteomes" id="UP001341281"/>
    </source>
</evidence>
<feature type="compositionally biased region" description="Low complexity" evidence="1">
    <location>
        <begin position="71"/>
        <end position="82"/>
    </location>
</feature>
<organism evidence="2 3">
    <name type="scientific">Paspalum notatum var. saurae</name>
    <dbReference type="NCBI Taxonomy" id="547442"/>
    <lineage>
        <taxon>Eukaryota</taxon>
        <taxon>Viridiplantae</taxon>
        <taxon>Streptophyta</taxon>
        <taxon>Embryophyta</taxon>
        <taxon>Tracheophyta</taxon>
        <taxon>Spermatophyta</taxon>
        <taxon>Magnoliopsida</taxon>
        <taxon>Liliopsida</taxon>
        <taxon>Poales</taxon>
        <taxon>Poaceae</taxon>
        <taxon>PACMAD clade</taxon>
        <taxon>Panicoideae</taxon>
        <taxon>Andropogonodae</taxon>
        <taxon>Paspaleae</taxon>
        <taxon>Paspalinae</taxon>
        <taxon>Paspalum</taxon>
    </lineage>
</organism>
<protein>
    <submittedName>
        <fullName evidence="2">Uncharacterized protein</fullName>
    </submittedName>
</protein>
<feature type="compositionally biased region" description="Basic and acidic residues" evidence="1">
    <location>
        <begin position="381"/>
        <end position="395"/>
    </location>
</feature>
<feature type="region of interest" description="Disordered" evidence="1">
    <location>
        <begin position="61"/>
        <end position="82"/>
    </location>
</feature>
<feature type="region of interest" description="Disordered" evidence="1">
    <location>
        <begin position="304"/>
        <end position="395"/>
    </location>
</feature>
<feature type="compositionally biased region" description="Basic and acidic residues" evidence="1">
    <location>
        <begin position="304"/>
        <end position="318"/>
    </location>
</feature>
<feature type="region of interest" description="Disordered" evidence="1">
    <location>
        <begin position="183"/>
        <end position="218"/>
    </location>
</feature>
<dbReference type="AlphaFoldDB" id="A0AAQ3WI94"/>
<evidence type="ECO:0000313" key="2">
    <source>
        <dbReference type="EMBL" id="WVZ62246.1"/>
    </source>
</evidence>
<reference evidence="2 3" key="1">
    <citation type="submission" date="2024-02" db="EMBL/GenBank/DDBJ databases">
        <title>High-quality chromosome-scale genome assembly of Pensacola bahiagrass (Paspalum notatum Flugge var. saurae).</title>
        <authorList>
            <person name="Vega J.M."/>
            <person name="Podio M."/>
            <person name="Orjuela J."/>
            <person name="Siena L.A."/>
            <person name="Pessino S.C."/>
            <person name="Combes M.C."/>
            <person name="Mariac C."/>
            <person name="Albertini E."/>
            <person name="Pupilli F."/>
            <person name="Ortiz J.P.A."/>
            <person name="Leblanc O."/>
        </authorList>
    </citation>
    <scope>NUCLEOTIDE SEQUENCE [LARGE SCALE GENOMIC DNA]</scope>
    <source>
        <strain evidence="2">R1</strain>
        <tissue evidence="2">Leaf</tissue>
    </source>
</reference>
<feature type="compositionally biased region" description="Basic and acidic residues" evidence="1">
    <location>
        <begin position="349"/>
        <end position="370"/>
    </location>
</feature>
<evidence type="ECO:0000256" key="1">
    <source>
        <dbReference type="SAM" id="MobiDB-lite"/>
    </source>
</evidence>
<sequence>MEEGGLAEYALVPVPFGAREEHEEVDSADEADEEVEVVELPPVEVLGEPAAVAMDVGVGRGAVHDDDQQPAEVAGQRQAAEQQRAGDAAHVLRELLVVELHLAHLVERLREAQRRQLRHQGERRRRGHQVGRQRLAVLGGSQHGEPAPALLHEPGDEHGHHGQHHAHAHALQQRDALLAAGEPAQPRQHEPVVERDPHGERQHGEDGEGRRRHLESPRADAAVRLLRLQDDVGGDLRERDVVDDAGGPHGQDAEDALGLLHLLQGAQPPRVPGAAAGVVHLLALGLHHGGLVEERELVRVGQPGHERAGVARPEERRGGVLGRRGAPLACRGHGDADDAGQGHPLGTDAHVEPRAGEEERAGDEHERGGDGEPDPPAHVALHVDDPRGGADHGDGQREVVPVEEAVDAAAAGVGARVELVRAERQAARPDAARAHHDEEEGQRQHRELALRRARALPAAVRAGARRRVQRRHARRQSQDDHALRADVIEGNYILAGVYTSNCSSSNCRLTMSVATQPRQTVA</sequence>
<feature type="region of interest" description="Disordered" evidence="1">
    <location>
        <begin position="138"/>
        <end position="171"/>
    </location>
</feature>
<dbReference type="Proteomes" id="UP001341281">
    <property type="component" value="Chromosome 03"/>
</dbReference>
<accession>A0AAQ3WI94</accession>
<gene>
    <name evidence="2" type="ORF">U9M48_012012</name>
</gene>
<dbReference type="EMBL" id="CP144747">
    <property type="protein sequence ID" value="WVZ62246.1"/>
    <property type="molecule type" value="Genomic_DNA"/>
</dbReference>
<keyword evidence="3" id="KW-1185">Reference proteome</keyword>
<proteinExistence type="predicted"/>
<feature type="compositionally biased region" description="Basic and acidic residues" evidence="1">
    <location>
        <begin position="187"/>
        <end position="218"/>
    </location>
</feature>
<name>A0AAQ3WI94_PASNO</name>